<name>A0A9E8MU70_9FLAO</name>
<evidence type="ECO:0000313" key="2">
    <source>
        <dbReference type="Proteomes" id="UP001164705"/>
    </source>
</evidence>
<reference evidence="1" key="1">
    <citation type="submission" date="2022-11" db="EMBL/GenBank/DDBJ databases">
        <title>Lacinutrix neustonica HL-RS19T sp. nov., isolated from the surface microlayer sample of brackish Lake Shihwa.</title>
        <authorList>
            <person name="Choi J.Y."/>
            <person name="Hwang C.Y."/>
        </authorList>
    </citation>
    <scope>NUCLEOTIDE SEQUENCE</scope>
    <source>
        <strain evidence="1">HL-RS19</strain>
    </source>
</reference>
<keyword evidence="2" id="KW-1185">Reference proteome</keyword>
<organism evidence="1 2">
    <name type="scientific">Lacinutrix neustonica</name>
    <dbReference type="NCBI Taxonomy" id="2980107"/>
    <lineage>
        <taxon>Bacteria</taxon>
        <taxon>Pseudomonadati</taxon>
        <taxon>Bacteroidota</taxon>
        <taxon>Flavobacteriia</taxon>
        <taxon>Flavobacteriales</taxon>
        <taxon>Flavobacteriaceae</taxon>
        <taxon>Lacinutrix</taxon>
    </lineage>
</organism>
<proteinExistence type="predicted"/>
<dbReference type="AlphaFoldDB" id="A0A9E8MU70"/>
<gene>
    <name evidence="1" type="ORF">N7U66_16450</name>
</gene>
<sequence>MASLFGHGLLGYTLSKIAERNSNKLLVILAIGSAILPRYRCVGF</sequence>
<dbReference type="KEGG" id="lnu:N7U66_16450"/>
<evidence type="ECO:0000313" key="1">
    <source>
        <dbReference type="EMBL" id="WAC01538.1"/>
    </source>
</evidence>
<accession>A0A9E8MU70</accession>
<dbReference type="EMBL" id="CP113088">
    <property type="protein sequence ID" value="WAC01538.1"/>
    <property type="molecule type" value="Genomic_DNA"/>
</dbReference>
<dbReference type="Proteomes" id="UP001164705">
    <property type="component" value="Chromosome"/>
</dbReference>
<dbReference type="RefSeq" id="WP_267676151.1">
    <property type="nucleotide sequence ID" value="NZ_CP113088.1"/>
</dbReference>
<protein>
    <submittedName>
        <fullName evidence="1">Uncharacterized protein</fullName>
    </submittedName>
</protein>